<dbReference type="PANTHER" id="PTHR42788:SF2">
    <property type="entry name" value="ABC TRANSPORTER ATP-BINDING PROTEIN"/>
    <property type="match status" value="1"/>
</dbReference>
<dbReference type="RefSeq" id="WP_029161746.1">
    <property type="nucleotide sequence ID" value="NZ_CP009933.1"/>
</dbReference>
<dbReference type="CDD" id="cd03293">
    <property type="entry name" value="ABC_NrtD_SsuB_transporters"/>
    <property type="match status" value="1"/>
</dbReference>
<dbReference type="PROSITE" id="PS00211">
    <property type="entry name" value="ABC_TRANSPORTER_1"/>
    <property type="match status" value="1"/>
</dbReference>
<dbReference type="Gene3D" id="3.40.50.300">
    <property type="entry name" value="P-loop containing nucleotide triphosphate hydrolases"/>
    <property type="match status" value="1"/>
</dbReference>
<evidence type="ECO:0000256" key="2">
    <source>
        <dbReference type="ARBA" id="ARBA00022741"/>
    </source>
</evidence>
<dbReference type="KEGG" id="csq:CSCA_2524"/>
<dbReference type="InterPro" id="IPR050166">
    <property type="entry name" value="ABC_transporter_ATP-bind"/>
</dbReference>
<dbReference type="InterPro" id="IPR003439">
    <property type="entry name" value="ABC_transporter-like_ATP-bd"/>
</dbReference>
<proteinExistence type="predicted"/>
<dbReference type="EMBL" id="CP009933">
    <property type="protein sequence ID" value="AKA69649.1"/>
    <property type="molecule type" value="Genomic_DNA"/>
</dbReference>
<dbReference type="SMART" id="SM00382">
    <property type="entry name" value="AAA"/>
    <property type="match status" value="1"/>
</dbReference>
<dbReference type="GO" id="GO:0005524">
    <property type="term" value="F:ATP binding"/>
    <property type="evidence" value="ECO:0007669"/>
    <property type="project" value="UniProtKB-KW"/>
</dbReference>
<evidence type="ECO:0000256" key="1">
    <source>
        <dbReference type="ARBA" id="ARBA00022448"/>
    </source>
</evidence>
<dbReference type="GO" id="GO:0016887">
    <property type="term" value="F:ATP hydrolysis activity"/>
    <property type="evidence" value="ECO:0007669"/>
    <property type="project" value="InterPro"/>
</dbReference>
<dbReference type="InterPro" id="IPR017871">
    <property type="entry name" value="ABC_transporter-like_CS"/>
</dbReference>
<dbReference type="STRING" id="1548.CSCA_2524"/>
<dbReference type="SUPFAM" id="SSF52540">
    <property type="entry name" value="P-loop containing nucleoside triphosphate hydrolases"/>
    <property type="match status" value="1"/>
</dbReference>
<accession>A0A0E3JZF0</accession>
<keyword evidence="3" id="KW-0067">ATP-binding</keyword>
<keyword evidence="6" id="KW-1185">Reference proteome</keyword>
<evidence type="ECO:0000313" key="5">
    <source>
        <dbReference type="EMBL" id="AKA69649.1"/>
    </source>
</evidence>
<keyword evidence="1" id="KW-0813">Transport</keyword>
<dbReference type="HOGENOM" id="CLU_000604_1_22_9"/>
<dbReference type="AlphaFoldDB" id="A0A0E3JZF0"/>
<feature type="domain" description="ABC transporter" evidence="4">
    <location>
        <begin position="2"/>
        <end position="231"/>
    </location>
</feature>
<dbReference type="InterPro" id="IPR027417">
    <property type="entry name" value="P-loop_NTPase"/>
</dbReference>
<organism evidence="5 6">
    <name type="scientific">Clostridium scatologenes</name>
    <dbReference type="NCBI Taxonomy" id="1548"/>
    <lineage>
        <taxon>Bacteria</taxon>
        <taxon>Bacillati</taxon>
        <taxon>Bacillota</taxon>
        <taxon>Clostridia</taxon>
        <taxon>Eubacteriales</taxon>
        <taxon>Clostridiaceae</taxon>
        <taxon>Clostridium</taxon>
    </lineage>
</organism>
<dbReference type="PANTHER" id="PTHR42788">
    <property type="entry name" value="TAURINE IMPORT ATP-BINDING PROTEIN-RELATED"/>
    <property type="match status" value="1"/>
</dbReference>
<name>A0A0E3JZF0_CLOSL</name>
<evidence type="ECO:0000256" key="3">
    <source>
        <dbReference type="ARBA" id="ARBA00022840"/>
    </source>
</evidence>
<gene>
    <name evidence="5" type="ORF">CSCA_2524</name>
</gene>
<evidence type="ECO:0000313" key="6">
    <source>
        <dbReference type="Proteomes" id="UP000033115"/>
    </source>
</evidence>
<keyword evidence="2" id="KW-0547">Nucleotide-binding</keyword>
<reference evidence="5 6" key="1">
    <citation type="journal article" date="2015" name="J. Biotechnol.">
        <title>Complete genome sequence of a malodorant-producing acetogen, Clostridium scatologenes ATCC 25775(T).</title>
        <authorList>
            <person name="Zhu Z."/>
            <person name="Guo T."/>
            <person name="Zheng H."/>
            <person name="Song T."/>
            <person name="Ouyang P."/>
            <person name="Xie J."/>
        </authorList>
    </citation>
    <scope>NUCLEOTIDE SEQUENCE [LARGE SCALE GENOMIC DNA]</scope>
    <source>
        <strain evidence="5 6">ATCC 25775</strain>
    </source>
</reference>
<dbReference type="InterPro" id="IPR003593">
    <property type="entry name" value="AAA+_ATPase"/>
</dbReference>
<dbReference type="PROSITE" id="PS50893">
    <property type="entry name" value="ABC_TRANSPORTER_2"/>
    <property type="match status" value="1"/>
</dbReference>
<sequence>MLKFNNVNFKYENDSAPLIENLSFKVHKGDFISIIGPSGCGKSTIFRLICGLEHDYSGKIFINDNDISILKGYIGYMPQKDLLIPWRNILENASLPLEIRENNPKQAKKEAEKFLETFGLGSYKYKYPKDLSGGMKQRVSFIRTLLTGSEIMLLDEPFSALDAITKISMQEWLLTQWSSFKKTILFITHDVEEALFLSSKILVVSQKPIIQLKEVVVPLSYPRNRHMLSKPEILDIKEKLINELKQRVEL</sequence>
<protein>
    <submittedName>
        <fullName evidence="5">ABC transporter related protein</fullName>
    </submittedName>
</protein>
<dbReference type="Proteomes" id="UP000033115">
    <property type="component" value="Chromosome"/>
</dbReference>
<evidence type="ECO:0000259" key="4">
    <source>
        <dbReference type="PROSITE" id="PS50893"/>
    </source>
</evidence>
<dbReference type="Pfam" id="PF00005">
    <property type="entry name" value="ABC_tran"/>
    <property type="match status" value="1"/>
</dbReference>